<evidence type="ECO:0000256" key="3">
    <source>
        <dbReference type="ARBA" id="ARBA00012000"/>
    </source>
</evidence>
<name>A0A0R3K307_CALMK</name>
<dbReference type="PANTHER" id="PTHR43003">
    <property type="entry name" value="DNA-3-METHYLADENINE GLYCOSYLASE"/>
    <property type="match status" value="1"/>
</dbReference>
<dbReference type="FunFam" id="1.10.340.30:FF:000004">
    <property type="entry name" value="DNA-3-methyladenine glycosylase II"/>
    <property type="match status" value="1"/>
</dbReference>
<protein>
    <recommendedName>
        <fullName evidence="3">DNA-3-methyladenine glycosylase II</fullName>
        <ecNumber evidence="3">3.2.2.21</ecNumber>
    </recommendedName>
</protein>
<dbReference type="InterPro" id="IPR051912">
    <property type="entry name" value="Alkylbase_DNA_Glycosylase/TA"/>
</dbReference>
<accession>A0A0R3K307</accession>
<keyword evidence="5" id="KW-0234">DNA repair</keyword>
<dbReference type="PATRIC" id="fig|908809.3.peg.1460"/>
<dbReference type="STRING" id="908809.ABG79_01453"/>
<dbReference type="GO" id="GO:0006285">
    <property type="term" value="P:base-excision repair, AP site formation"/>
    <property type="evidence" value="ECO:0007669"/>
    <property type="project" value="TreeGrafter"/>
</dbReference>
<evidence type="ECO:0000313" key="7">
    <source>
        <dbReference type="EMBL" id="KRQ86703.1"/>
    </source>
</evidence>
<dbReference type="CDD" id="cd00056">
    <property type="entry name" value="ENDO3c"/>
    <property type="match status" value="1"/>
</dbReference>
<evidence type="ECO:0000256" key="2">
    <source>
        <dbReference type="ARBA" id="ARBA00010817"/>
    </source>
</evidence>
<evidence type="ECO:0000256" key="5">
    <source>
        <dbReference type="ARBA" id="ARBA00023204"/>
    </source>
</evidence>
<evidence type="ECO:0000256" key="4">
    <source>
        <dbReference type="ARBA" id="ARBA00022763"/>
    </source>
</evidence>
<dbReference type="GO" id="GO:0043916">
    <property type="term" value="F:DNA-7-methylguanine glycosylase activity"/>
    <property type="evidence" value="ECO:0007669"/>
    <property type="project" value="TreeGrafter"/>
</dbReference>
<dbReference type="InterPro" id="IPR003265">
    <property type="entry name" value="HhH-GPD_domain"/>
</dbReference>
<proteinExistence type="inferred from homology"/>
<dbReference type="RefSeq" id="WP_057978619.1">
    <property type="nucleotide sequence ID" value="NZ_LKHP01000007.1"/>
</dbReference>
<dbReference type="SUPFAM" id="SSF48150">
    <property type="entry name" value="DNA-glycosylase"/>
    <property type="match status" value="1"/>
</dbReference>
<reference evidence="7 8" key="1">
    <citation type="submission" date="2015-09" db="EMBL/GenBank/DDBJ databases">
        <title>Draft genome sequence of a Caloramator mitchellensis, a moderate thermophile from the Great Artesian Basin of Australia.</title>
        <authorList>
            <person name="Patel B.K."/>
        </authorList>
    </citation>
    <scope>NUCLEOTIDE SEQUENCE [LARGE SCALE GENOMIC DNA]</scope>
    <source>
        <strain evidence="7 8">VF08</strain>
    </source>
</reference>
<dbReference type="Gene3D" id="1.10.340.30">
    <property type="entry name" value="Hypothetical protein, domain 2"/>
    <property type="match status" value="1"/>
</dbReference>
<dbReference type="GO" id="GO:0032993">
    <property type="term" value="C:protein-DNA complex"/>
    <property type="evidence" value="ECO:0007669"/>
    <property type="project" value="TreeGrafter"/>
</dbReference>
<evidence type="ECO:0000259" key="6">
    <source>
        <dbReference type="SMART" id="SM00478"/>
    </source>
</evidence>
<dbReference type="Gene3D" id="1.10.1670.40">
    <property type="match status" value="1"/>
</dbReference>
<evidence type="ECO:0000256" key="1">
    <source>
        <dbReference type="ARBA" id="ARBA00000086"/>
    </source>
</evidence>
<comment type="catalytic activity">
    <reaction evidence="1">
        <text>Hydrolysis of alkylated DNA, releasing 3-methyladenine, 3-methylguanine, 7-methylguanine and 7-methyladenine.</text>
        <dbReference type="EC" id="3.2.2.21"/>
    </reaction>
</comment>
<dbReference type="EMBL" id="LKHP01000007">
    <property type="protein sequence ID" value="KRQ86703.1"/>
    <property type="molecule type" value="Genomic_DNA"/>
</dbReference>
<dbReference type="Pfam" id="PF00730">
    <property type="entry name" value="HhH-GPD"/>
    <property type="match status" value="1"/>
</dbReference>
<keyword evidence="7" id="KW-0326">Glycosidase</keyword>
<comment type="caution">
    <text evidence="7">The sequence shown here is derived from an EMBL/GenBank/DDBJ whole genome shotgun (WGS) entry which is preliminary data.</text>
</comment>
<evidence type="ECO:0000313" key="8">
    <source>
        <dbReference type="Proteomes" id="UP000052015"/>
    </source>
</evidence>
<dbReference type="EC" id="3.2.2.21" evidence="3"/>
<sequence>MDKIILSSNDSIVKKIANKDKKFKELVKMVGDIEITLEKNYFSSLVQAIVGQQLSMKAAETIWNRVMSLLGEVNYENILKVSDEDLRNVGLSRSKVVYVKDLSQKVKDKIVNINEIDKLGDEEIINELIKVKGIGRWTAEMFLIFSLGRMDVFSIQDLGLKKSVQWLYNLIELPSNDYLRELSDKFKPYRTILSLYLWGAINKSIIK</sequence>
<dbReference type="PANTHER" id="PTHR43003:SF5">
    <property type="entry name" value="DNA-3-METHYLADENINE GLYCOSYLASE"/>
    <property type="match status" value="1"/>
</dbReference>
<dbReference type="AlphaFoldDB" id="A0A0R3K307"/>
<comment type="similarity">
    <text evidence="2">Belongs to the alkylbase DNA glycosidase AlkA family.</text>
</comment>
<dbReference type="GO" id="GO:0032131">
    <property type="term" value="F:alkylated DNA binding"/>
    <property type="evidence" value="ECO:0007669"/>
    <property type="project" value="TreeGrafter"/>
</dbReference>
<keyword evidence="4" id="KW-0227">DNA damage</keyword>
<dbReference type="GO" id="GO:0008725">
    <property type="term" value="F:DNA-3-methyladenine glycosylase activity"/>
    <property type="evidence" value="ECO:0007669"/>
    <property type="project" value="TreeGrafter"/>
</dbReference>
<dbReference type="InterPro" id="IPR011257">
    <property type="entry name" value="DNA_glycosylase"/>
</dbReference>
<keyword evidence="8" id="KW-1185">Reference proteome</keyword>
<dbReference type="GO" id="GO:0005737">
    <property type="term" value="C:cytoplasm"/>
    <property type="evidence" value="ECO:0007669"/>
    <property type="project" value="TreeGrafter"/>
</dbReference>
<organism evidence="7 8">
    <name type="scientific">Caloramator mitchellensis</name>
    <dbReference type="NCBI Taxonomy" id="908809"/>
    <lineage>
        <taxon>Bacteria</taxon>
        <taxon>Bacillati</taxon>
        <taxon>Bacillota</taxon>
        <taxon>Clostridia</taxon>
        <taxon>Eubacteriales</taxon>
        <taxon>Clostridiaceae</taxon>
        <taxon>Caloramator</taxon>
    </lineage>
</organism>
<keyword evidence="7" id="KW-0378">Hydrolase</keyword>
<gene>
    <name evidence="7" type="primary">alkA_2</name>
    <name evidence="7" type="ORF">ABG79_01453</name>
</gene>
<dbReference type="Proteomes" id="UP000052015">
    <property type="component" value="Unassembled WGS sequence"/>
</dbReference>
<dbReference type="GO" id="GO:0006307">
    <property type="term" value="P:DNA alkylation repair"/>
    <property type="evidence" value="ECO:0007669"/>
    <property type="project" value="TreeGrafter"/>
</dbReference>
<feature type="domain" description="HhH-GPD" evidence="6">
    <location>
        <begin position="50"/>
        <end position="201"/>
    </location>
</feature>
<dbReference type="SMART" id="SM00478">
    <property type="entry name" value="ENDO3c"/>
    <property type="match status" value="1"/>
</dbReference>
<dbReference type="OrthoDB" id="9785929at2"/>